<dbReference type="eggNOG" id="COG3920">
    <property type="taxonomic scope" value="Bacteria"/>
</dbReference>
<dbReference type="Pfam" id="PF13581">
    <property type="entry name" value="HATPase_c_2"/>
    <property type="match status" value="1"/>
</dbReference>
<dbReference type="Proteomes" id="UP000001918">
    <property type="component" value="Chromosome"/>
</dbReference>
<dbReference type="HOGENOM" id="CLU_1651336_0_0_11"/>
<organism evidence="3 4">
    <name type="scientific">Thermomonospora curvata (strain ATCC 19995 / DSM 43183 / JCM 3096 / KCTC 9072 / NBRC 15933 / NCIMB 10081 / Henssen B9)</name>
    <dbReference type="NCBI Taxonomy" id="471852"/>
    <lineage>
        <taxon>Bacteria</taxon>
        <taxon>Bacillati</taxon>
        <taxon>Actinomycetota</taxon>
        <taxon>Actinomycetes</taxon>
        <taxon>Streptosporangiales</taxon>
        <taxon>Thermomonosporaceae</taxon>
        <taxon>Thermomonospora</taxon>
    </lineage>
</organism>
<protein>
    <submittedName>
        <fullName evidence="3">Putative signal transduction histidine kinase</fullName>
    </submittedName>
</protein>
<proteinExistence type="predicted"/>
<dbReference type="OrthoDB" id="3482892at2"/>
<dbReference type="KEGG" id="tcu:Tcur_4085"/>
<keyword evidence="3" id="KW-0418">Kinase</keyword>
<dbReference type="STRING" id="471852.Tcur_4085"/>
<name>D1AF69_THECD</name>
<gene>
    <name evidence="3" type="ordered locus">Tcur_4085</name>
</gene>
<keyword evidence="3" id="KW-0808">Transferase</keyword>
<dbReference type="PANTHER" id="PTHR35526:SF3">
    <property type="entry name" value="ANTI-SIGMA-F FACTOR RSBW"/>
    <property type="match status" value="1"/>
</dbReference>
<keyword evidence="4" id="KW-1185">Reference proteome</keyword>
<evidence type="ECO:0000259" key="2">
    <source>
        <dbReference type="Pfam" id="PF13581"/>
    </source>
</evidence>
<keyword evidence="1" id="KW-0723">Serine/threonine-protein kinase</keyword>
<sequence length="160" mass="17219">MLGHSVSRATKHRVKGIVVNVTEVGFGRQLLATPAAVGVVRTYVKAQLEKFGYPHAVADAQLVAAELATNALAVSERGGSIRVFLGHRPRGLVLGVWDADPHMPERKPPPRLTPETLDLDPGGFDDNGGWGLMIVEALVRDLWIERPACGGKWVCVALNV</sequence>
<dbReference type="AlphaFoldDB" id="D1AF69"/>
<dbReference type="Gene3D" id="3.30.565.10">
    <property type="entry name" value="Histidine kinase-like ATPase, C-terminal domain"/>
    <property type="match status" value="1"/>
</dbReference>
<accession>D1AF69</accession>
<dbReference type="PANTHER" id="PTHR35526">
    <property type="entry name" value="ANTI-SIGMA-F FACTOR RSBW-RELATED"/>
    <property type="match status" value="1"/>
</dbReference>
<dbReference type="SUPFAM" id="SSF55874">
    <property type="entry name" value="ATPase domain of HSP90 chaperone/DNA topoisomerase II/histidine kinase"/>
    <property type="match status" value="1"/>
</dbReference>
<feature type="domain" description="Histidine kinase/HSP90-like ATPase" evidence="2">
    <location>
        <begin position="32"/>
        <end position="156"/>
    </location>
</feature>
<dbReference type="EMBL" id="CP001738">
    <property type="protein sequence ID" value="ACY99613.1"/>
    <property type="molecule type" value="Genomic_DNA"/>
</dbReference>
<reference evidence="3 4" key="1">
    <citation type="journal article" date="2011" name="Stand. Genomic Sci.">
        <title>Complete genome sequence of Thermomonospora curvata type strain (B9).</title>
        <authorList>
            <person name="Chertkov O."/>
            <person name="Sikorski J."/>
            <person name="Nolan M."/>
            <person name="Lapidus A."/>
            <person name="Lucas S."/>
            <person name="Del Rio T.G."/>
            <person name="Tice H."/>
            <person name="Cheng J.F."/>
            <person name="Goodwin L."/>
            <person name="Pitluck S."/>
            <person name="Liolios K."/>
            <person name="Ivanova N."/>
            <person name="Mavromatis K."/>
            <person name="Mikhailova N."/>
            <person name="Ovchinnikova G."/>
            <person name="Pati A."/>
            <person name="Chen A."/>
            <person name="Palaniappan K."/>
            <person name="Djao O.D."/>
            <person name="Land M."/>
            <person name="Hauser L."/>
            <person name="Chang Y.J."/>
            <person name="Jeffries C.D."/>
            <person name="Brettin T."/>
            <person name="Han C."/>
            <person name="Detter J.C."/>
            <person name="Rohde M."/>
            <person name="Goker M."/>
            <person name="Woyke T."/>
            <person name="Bristow J."/>
            <person name="Eisen J.A."/>
            <person name="Markowitz V."/>
            <person name="Hugenholtz P."/>
            <person name="Klenk H.P."/>
            <person name="Kyrpides N.C."/>
        </authorList>
    </citation>
    <scope>NUCLEOTIDE SEQUENCE [LARGE SCALE GENOMIC DNA]</scope>
    <source>
        <strain evidence="4">ATCC 19995 / DSM 43183 / JCM 3096 / KCTC 9072 / NBRC 15933 / NCIMB 10081 / Henssen B9</strain>
    </source>
</reference>
<dbReference type="InterPro" id="IPR003594">
    <property type="entry name" value="HATPase_dom"/>
</dbReference>
<evidence type="ECO:0000313" key="4">
    <source>
        <dbReference type="Proteomes" id="UP000001918"/>
    </source>
</evidence>
<dbReference type="CDD" id="cd16936">
    <property type="entry name" value="HATPase_RsbW-like"/>
    <property type="match status" value="1"/>
</dbReference>
<evidence type="ECO:0000256" key="1">
    <source>
        <dbReference type="ARBA" id="ARBA00022527"/>
    </source>
</evidence>
<evidence type="ECO:0000313" key="3">
    <source>
        <dbReference type="EMBL" id="ACY99613.1"/>
    </source>
</evidence>
<dbReference type="InterPro" id="IPR050267">
    <property type="entry name" value="Anti-sigma-factor_SerPK"/>
</dbReference>
<dbReference type="GO" id="GO:0004674">
    <property type="term" value="F:protein serine/threonine kinase activity"/>
    <property type="evidence" value="ECO:0007669"/>
    <property type="project" value="UniProtKB-KW"/>
</dbReference>
<dbReference type="InterPro" id="IPR036890">
    <property type="entry name" value="HATPase_C_sf"/>
</dbReference>